<name>A0A7J0EQX6_9ERIC</name>
<comment type="caution">
    <text evidence="1">The sequence shown here is derived from an EMBL/GenBank/DDBJ whole genome shotgun (WGS) entry which is preliminary data.</text>
</comment>
<dbReference type="Proteomes" id="UP000585474">
    <property type="component" value="Unassembled WGS sequence"/>
</dbReference>
<proteinExistence type="predicted"/>
<reference evidence="1 2" key="1">
    <citation type="submission" date="2019-07" db="EMBL/GenBank/DDBJ databases">
        <title>De Novo Assembly of kiwifruit Actinidia rufa.</title>
        <authorList>
            <person name="Sugita-Konishi S."/>
            <person name="Sato K."/>
            <person name="Mori E."/>
            <person name="Abe Y."/>
            <person name="Kisaki G."/>
            <person name="Hamano K."/>
            <person name="Suezawa K."/>
            <person name="Otani M."/>
            <person name="Fukuda T."/>
            <person name="Manabe T."/>
            <person name="Gomi K."/>
            <person name="Tabuchi M."/>
            <person name="Akimitsu K."/>
            <person name="Kataoka I."/>
        </authorList>
    </citation>
    <scope>NUCLEOTIDE SEQUENCE [LARGE SCALE GENOMIC DNA]</scope>
    <source>
        <strain evidence="2">cv. Fuchu</strain>
    </source>
</reference>
<dbReference type="AlphaFoldDB" id="A0A7J0EQX6"/>
<evidence type="ECO:0000313" key="2">
    <source>
        <dbReference type="Proteomes" id="UP000585474"/>
    </source>
</evidence>
<organism evidence="1 2">
    <name type="scientific">Actinidia rufa</name>
    <dbReference type="NCBI Taxonomy" id="165716"/>
    <lineage>
        <taxon>Eukaryota</taxon>
        <taxon>Viridiplantae</taxon>
        <taxon>Streptophyta</taxon>
        <taxon>Embryophyta</taxon>
        <taxon>Tracheophyta</taxon>
        <taxon>Spermatophyta</taxon>
        <taxon>Magnoliopsida</taxon>
        <taxon>eudicotyledons</taxon>
        <taxon>Gunneridae</taxon>
        <taxon>Pentapetalae</taxon>
        <taxon>asterids</taxon>
        <taxon>Ericales</taxon>
        <taxon>Actinidiaceae</taxon>
        <taxon>Actinidia</taxon>
    </lineage>
</organism>
<dbReference type="EMBL" id="BJWL01000006">
    <property type="protein sequence ID" value="GFY88891.1"/>
    <property type="molecule type" value="Genomic_DNA"/>
</dbReference>
<evidence type="ECO:0000313" key="1">
    <source>
        <dbReference type="EMBL" id="GFY88891.1"/>
    </source>
</evidence>
<sequence>MLKSKGEMRKPCMKRSKSMRKFTWRGVSNVWSVPIARRLGKIVEKHGQYIDRIWDLYENLYEQHTAFNQQHTHQMAEMEARLEGLWVHLVPPPPPPPFALGEAPPRPPYQAPPY</sequence>
<keyword evidence="2" id="KW-1185">Reference proteome</keyword>
<accession>A0A7J0EQX6</accession>
<gene>
    <name evidence="1" type="ORF">Acr_06g0008310</name>
</gene>
<protein>
    <submittedName>
        <fullName evidence="1">Uncharacterized protein</fullName>
    </submittedName>
</protein>